<dbReference type="AlphaFoldDB" id="A0A4V6I7C9"/>
<feature type="signal peptide" evidence="1">
    <location>
        <begin position="1"/>
        <end position="18"/>
    </location>
</feature>
<keyword evidence="1" id="KW-0732">Signal</keyword>
<evidence type="ECO:0000256" key="1">
    <source>
        <dbReference type="SAM" id="SignalP"/>
    </source>
</evidence>
<gene>
    <name evidence="2" type="ORF">L596_001316</name>
</gene>
<feature type="chain" id="PRO_5020673385" description="Secreted protein" evidence="1">
    <location>
        <begin position="19"/>
        <end position="98"/>
    </location>
</feature>
<organism evidence="2 3">
    <name type="scientific">Steinernema carpocapsae</name>
    <name type="common">Entomopathogenic nematode</name>
    <dbReference type="NCBI Taxonomy" id="34508"/>
    <lineage>
        <taxon>Eukaryota</taxon>
        <taxon>Metazoa</taxon>
        <taxon>Ecdysozoa</taxon>
        <taxon>Nematoda</taxon>
        <taxon>Chromadorea</taxon>
        <taxon>Rhabditida</taxon>
        <taxon>Tylenchina</taxon>
        <taxon>Panagrolaimomorpha</taxon>
        <taxon>Strongyloidoidea</taxon>
        <taxon>Steinernematidae</taxon>
        <taxon>Steinernema</taxon>
    </lineage>
</organism>
<reference evidence="2 3" key="2">
    <citation type="journal article" date="2019" name="G3 (Bethesda)">
        <title>Hybrid Assembly of the Genome of the Entomopathogenic Nematode Steinernema carpocapsae Identifies the X-Chromosome.</title>
        <authorList>
            <person name="Serra L."/>
            <person name="Macchietto M."/>
            <person name="Macias-Munoz A."/>
            <person name="McGill C.J."/>
            <person name="Rodriguez I.M."/>
            <person name="Rodriguez B."/>
            <person name="Murad R."/>
            <person name="Mortazavi A."/>
        </authorList>
    </citation>
    <scope>NUCLEOTIDE SEQUENCE [LARGE SCALE GENOMIC DNA]</scope>
    <source>
        <strain evidence="2 3">ALL</strain>
    </source>
</reference>
<sequence>MIFKPKCLKIFWPAVTLALFKSISQLIQFAVSKLATKHCFRCDLKILFEEFCYQAHKVDVEPLQKNCIFTTLWHSCVPYSSRPKKESYKQILCVPLSP</sequence>
<name>A0A4V6I7C9_STECR</name>
<dbReference type="Proteomes" id="UP000298663">
    <property type="component" value="Chromosome X"/>
</dbReference>
<proteinExistence type="predicted"/>
<comment type="caution">
    <text evidence="2">The sequence shown here is derived from an EMBL/GenBank/DDBJ whole genome shotgun (WGS) entry which is preliminary data.</text>
</comment>
<reference evidence="2 3" key="1">
    <citation type="journal article" date="2015" name="Genome Biol.">
        <title>Comparative genomics of Steinernema reveals deeply conserved gene regulatory networks.</title>
        <authorList>
            <person name="Dillman A.R."/>
            <person name="Macchietto M."/>
            <person name="Porter C.F."/>
            <person name="Rogers A."/>
            <person name="Williams B."/>
            <person name="Antoshechkin I."/>
            <person name="Lee M.M."/>
            <person name="Goodwin Z."/>
            <person name="Lu X."/>
            <person name="Lewis E.E."/>
            <person name="Goodrich-Blair H."/>
            <person name="Stock S.P."/>
            <person name="Adams B.J."/>
            <person name="Sternberg P.W."/>
            <person name="Mortazavi A."/>
        </authorList>
    </citation>
    <scope>NUCLEOTIDE SEQUENCE [LARGE SCALE GENOMIC DNA]</scope>
    <source>
        <strain evidence="2 3">ALL</strain>
    </source>
</reference>
<dbReference type="EMBL" id="CM016762">
    <property type="protein sequence ID" value="TMS33593.1"/>
    <property type="molecule type" value="Genomic_DNA"/>
</dbReference>
<protein>
    <recommendedName>
        <fullName evidence="4">Secreted protein</fullName>
    </recommendedName>
</protein>
<accession>A0A4V6I7C9</accession>
<evidence type="ECO:0000313" key="2">
    <source>
        <dbReference type="EMBL" id="TMS33593.1"/>
    </source>
</evidence>
<keyword evidence="3" id="KW-1185">Reference proteome</keyword>
<evidence type="ECO:0008006" key="4">
    <source>
        <dbReference type="Google" id="ProtNLM"/>
    </source>
</evidence>
<evidence type="ECO:0000313" key="3">
    <source>
        <dbReference type="Proteomes" id="UP000298663"/>
    </source>
</evidence>
<dbReference type="EMBL" id="AZBU02000001">
    <property type="protein sequence ID" value="TMS33593.1"/>
    <property type="molecule type" value="Genomic_DNA"/>
</dbReference>